<evidence type="ECO:0000313" key="3">
    <source>
        <dbReference type="Proteomes" id="UP000238153"/>
    </source>
</evidence>
<evidence type="ECO:0000259" key="1">
    <source>
        <dbReference type="Pfam" id="PF03551"/>
    </source>
</evidence>
<evidence type="ECO:0000313" key="2">
    <source>
        <dbReference type="EMBL" id="PPJ74970.1"/>
    </source>
</evidence>
<dbReference type="AlphaFoldDB" id="A0A7Z1N4L1"/>
<dbReference type="Proteomes" id="UP000238153">
    <property type="component" value="Unassembled WGS sequence"/>
</dbReference>
<proteinExistence type="predicted"/>
<dbReference type="InterPro" id="IPR036390">
    <property type="entry name" value="WH_DNA-bd_sf"/>
</dbReference>
<name>A0A7Z1N4L1_STAHA</name>
<dbReference type="EMBL" id="PGWX01000284">
    <property type="protein sequence ID" value="PPJ74970.1"/>
    <property type="molecule type" value="Genomic_DNA"/>
</dbReference>
<dbReference type="PANTHER" id="PTHR43252:SF2">
    <property type="entry name" value="TRANSCRIPTION REGULATOR, PADR-LIKE FAMILY"/>
    <property type="match status" value="1"/>
</dbReference>
<dbReference type="RefSeq" id="WP_049395432.1">
    <property type="nucleotide sequence ID" value="NZ_CAJCGG010000016.1"/>
</dbReference>
<feature type="domain" description="Transcription regulator PadR N-terminal" evidence="1">
    <location>
        <begin position="54"/>
        <end position="123"/>
    </location>
</feature>
<protein>
    <submittedName>
        <fullName evidence="2">PadR family transcriptional regulator</fullName>
    </submittedName>
</protein>
<reference evidence="2 3" key="1">
    <citation type="submission" date="2017-11" db="EMBL/GenBank/DDBJ databases">
        <authorList>
            <person name="Founou R.C."/>
            <person name="Founou L."/>
            <person name="Allam M."/>
            <person name="Ismail A."/>
            <person name="Essack S.Y."/>
        </authorList>
    </citation>
    <scope>NUCLEOTIDE SEQUENCE [LARGE SCALE GENOMIC DNA]</scope>
    <source>
        <strain evidence="2 3">G811N2B1</strain>
    </source>
</reference>
<dbReference type="InterPro" id="IPR005149">
    <property type="entry name" value="Tscrpt_reg_PadR_N"/>
</dbReference>
<dbReference type="InterPro" id="IPR036388">
    <property type="entry name" value="WH-like_DNA-bd_sf"/>
</dbReference>
<gene>
    <name evidence="2" type="ORF">CV019_06620</name>
</gene>
<sequence>MFRRHMQDIRQRMDHFEQFGRSKGPQGFERFGGFGRRGGGRDRFFKKGNLQFIILQMLEEESRHGYQIIKDLEERFKGFYSPSPGSVYPILQMLEDRDFVSISKEGNKKIYTITDEGKTFLKENVDQDEFTKRLEQFKNVDFEQMKASREQLQGLFHGFMKASQSALQDEEKQKELNVFIEETKQKLERFYK</sequence>
<dbReference type="PANTHER" id="PTHR43252">
    <property type="entry name" value="TRANSCRIPTIONAL REGULATOR YQJI"/>
    <property type="match status" value="1"/>
</dbReference>
<dbReference type="SUPFAM" id="SSF46785">
    <property type="entry name" value="Winged helix' DNA-binding domain"/>
    <property type="match status" value="1"/>
</dbReference>
<organism evidence="2 3">
    <name type="scientific">Staphylococcus haemolyticus</name>
    <dbReference type="NCBI Taxonomy" id="1283"/>
    <lineage>
        <taxon>Bacteria</taxon>
        <taxon>Bacillati</taxon>
        <taxon>Bacillota</taxon>
        <taxon>Bacilli</taxon>
        <taxon>Bacillales</taxon>
        <taxon>Staphylococcaceae</taxon>
        <taxon>Staphylococcus</taxon>
    </lineage>
</organism>
<accession>A0A7Z1N4L1</accession>
<comment type="caution">
    <text evidence="2">The sequence shown here is derived from an EMBL/GenBank/DDBJ whole genome shotgun (WGS) entry which is preliminary data.</text>
</comment>
<dbReference type="Pfam" id="PF03551">
    <property type="entry name" value="PadR"/>
    <property type="match status" value="1"/>
</dbReference>
<dbReference type="Gene3D" id="1.10.10.10">
    <property type="entry name" value="Winged helix-like DNA-binding domain superfamily/Winged helix DNA-binding domain"/>
    <property type="match status" value="1"/>
</dbReference>